<organism evidence="3 4">
    <name type="scientific">Lactobacillus crispatus</name>
    <dbReference type="NCBI Taxonomy" id="47770"/>
    <lineage>
        <taxon>Bacteria</taxon>
        <taxon>Bacillati</taxon>
        <taxon>Bacillota</taxon>
        <taxon>Bacilli</taxon>
        <taxon>Lactobacillales</taxon>
        <taxon>Lactobacillaceae</taxon>
        <taxon>Lactobacillus</taxon>
    </lineage>
</organism>
<evidence type="ECO:0000256" key="1">
    <source>
        <dbReference type="SAM" id="Coils"/>
    </source>
</evidence>
<proteinExistence type="predicted"/>
<dbReference type="AlphaFoldDB" id="A0AAW8WL20"/>
<dbReference type="EMBL" id="JAVTXN010000015">
    <property type="protein sequence ID" value="MDT9609332.1"/>
    <property type="molecule type" value="Genomic_DNA"/>
</dbReference>
<keyword evidence="1" id="KW-0175">Coiled coil</keyword>
<feature type="coiled-coil region" evidence="1">
    <location>
        <begin position="429"/>
        <end position="456"/>
    </location>
</feature>
<accession>A0AAW8WL20</accession>
<comment type="caution">
    <text evidence="3">The sequence shown here is derived from an EMBL/GenBank/DDBJ whole genome shotgun (WGS) entry which is preliminary data.</text>
</comment>
<reference evidence="3" key="1">
    <citation type="submission" date="2023-08" db="EMBL/GenBank/DDBJ databases">
        <title>Lactobacillus from the Female Urinary Tract.</title>
        <authorList>
            <person name="Stegman N."/>
            <person name="Jackson B."/>
            <person name="Steiling M."/>
            <person name="Sedano C."/>
            <person name="Wolfe A."/>
            <person name="Putonti C."/>
        </authorList>
    </citation>
    <scope>NUCLEOTIDE SEQUENCE</scope>
    <source>
        <strain evidence="3">UMB5661</strain>
    </source>
</reference>
<sequence>MPIRQFVLEPPISIDWNHRPISSQLKLDKTSKLLILNDSSIDDLAQSADQKHIKVVFCDQSHKPELLLTPEVIGDNRKLNTLVDTYFSLNLSHNVKFSRGSLTLLLRIMFCASDKSYQGILDILKKWFEAPKDKLSNLIAKVKVDKKLALPKIDKAILTFAKATDYTEGILNFLWKLHGANAWNKNKDKEVNSLNTPGQITVMPASIFKEDTYYYALFVYGVKSHIEVYIDSDVPFTLIQPYLREKADTFSIARYANSDPSELAFIASKAENMLSSTQIPDQTLFFAWLAYKDAAALVDYSLNDINRLLSESPYVTYVGMYLTLIKSHFCLTQYNISKYRWMSQKFDLKYIMSKTIDKNKAKASPNTKKLEAKSAVQTSASDNTELVNSAADKVISELKQSTSQLSKTLTMLSSKVDLIDKSATKNKNIAEKDEKADQANSELKEMQDKLTHVEHAIDSLPDTISDLIKQNLSDVSDTAKESAPWGDADDPAQLEKDYDKAIHDQGNNFTDFDD</sequence>
<gene>
    <name evidence="3" type="ORF">RON39_04210</name>
</gene>
<evidence type="ECO:0000313" key="4">
    <source>
        <dbReference type="Proteomes" id="UP001253287"/>
    </source>
</evidence>
<name>A0AAW8WL20_9LACO</name>
<protein>
    <submittedName>
        <fullName evidence="3">Uncharacterized protein</fullName>
    </submittedName>
</protein>
<feature type="region of interest" description="Disordered" evidence="2">
    <location>
        <begin position="475"/>
        <end position="495"/>
    </location>
</feature>
<evidence type="ECO:0000313" key="3">
    <source>
        <dbReference type="EMBL" id="MDT9609332.1"/>
    </source>
</evidence>
<dbReference type="Proteomes" id="UP001253287">
    <property type="component" value="Unassembled WGS sequence"/>
</dbReference>
<dbReference type="RefSeq" id="WP_118992386.1">
    <property type="nucleotide sequence ID" value="NZ_JAAUWJ010000012.1"/>
</dbReference>
<evidence type="ECO:0000256" key="2">
    <source>
        <dbReference type="SAM" id="MobiDB-lite"/>
    </source>
</evidence>